<name>A0AAU9PNP1_9ASTR</name>
<organism evidence="1 2">
    <name type="scientific">Lactuca virosa</name>
    <dbReference type="NCBI Taxonomy" id="75947"/>
    <lineage>
        <taxon>Eukaryota</taxon>
        <taxon>Viridiplantae</taxon>
        <taxon>Streptophyta</taxon>
        <taxon>Embryophyta</taxon>
        <taxon>Tracheophyta</taxon>
        <taxon>Spermatophyta</taxon>
        <taxon>Magnoliopsida</taxon>
        <taxon>eudicotyledons</taxon>
        <taxon>Gunneridae</taxon>
        <taxon>Pentapetalae</taxon>
        <taxon>asterids</taxon>
        <taxon>campanulids</taxon>
        <taxon>Asterales</taxon>
        <taxon>Asteraceae</taxon>
        <taxon>Cichorioideae</taxon>
        <taxon>Cichorieae</taxon>
        <taxon>Lactucinae</taxon>
        <taxon>Lactuca</taxon>
    </lineage>
</organism>
<dbReference type="PANTHER" id="PTHR19378">
    <property type="entry name" value="GOLGIN- RELATED"/>
    <property type="match status" value="1"/>
</dbReference>
<dbReference type="PANTHER" id="PTHR19378:SF0">
    <property type="entry name" value="HAUS AUGMIN-LIKE COMPLEX SUBUNIT 3"/>
    <property type="match status" value="1"/>
</dbReference>
<dbReference type="Proteomes" id="UP001157418">
    <property type="component" value="Unassembled WGS sequence"/>
</dbReference>
<accession>A0AAU9PNP1</accession>
<gene>
    <name evidence="1" type="ORF">LVIROSA_LOCUS37201</name>
</gene>
<dbReference type="AlphaFoldDB" id="A0AAU9PNP1"/>
<dbReference type="GO" id="GO:0070652">
    <property type="term" value="C:HAUS complex"/>
    <property type="evidence" value="ECO:0007669"/>
    <property type="project" value="InterPro"/>
</dbReference>
<evidence type="ECO:0000313" key="2">
    <source>
        <dbReference type="Proteomes" id="UP001157418"/>
    </source>
</evidence>
<sequence>MRGKTGEERGKKGSAFDKNELSAILRFGAEELFKEDKNEEESKKWLVKKFGNDSQMWLIAAEVGGFVEAAPVDAQVELFDVLLNGCREAVKGGTMDPKGQLLDFFGVHVKADDVLSRVEELQFLEKRVNCYNDLISQFQALMYLKPAIHFRDTFLHGVDDRDTFLHGVRDLLSIHSNVQGGLSTYVSAPGLLLFASSTTAQPILTPWTLMKELDEMEKLNARLSAAVEEVTLEHCKKNEIVKHHSQEMALQRQVFVDFFCSPERLKNQVRELTTRVRALQAS</sequence>
<dbReference type="GO" id="GO:0005815">
    <property type="term" value="C:microtubule organizing center"/>
    <property type="evidence" value="ECO:0007669"/>
    <property type="project" value="TreeGrafter"/>
</dbReference>
<keyword evidence="2" id="KW-1185">Reference proteome</keyword>
<dbReference type="GO" id="GO:0072686">
    <property type="term" value="C:mitotic spindle"/>
    <property type="evidence" value="ECO:0007669"/>
    <property type="project" value="TreeGrafter"/>
</dbReference>
<protein>
    <submittedName>
        <fullName evidence="1">Uncharacterized protein</fullName>
    </submittedName>
</protein>
<dbReference type="GO" id="GO:0031023">
    <property type="term" value="P:microtubule organizing center organization"/>
    <property type="evidence" value="ECO:0007669"/>
    <property type="project" value="TreeGrafter"/>
</dbReference>
<comment type="caution">
    <text evidence="1">The sequence shown here is derived from an EMBL/GenBank/DDBJ whole genome shotgun (WGS) entry which is preliminary data.</text>
</comment>
<dbReference type="InterPro" id="IPR026206">
    <property type="entry name" value="HAUS3"/>
</dbReference>
<evidence type="ECO:0000313" key="1">
    <source>
        <dbReference type="EMBL" id="CAH1451870.1"/>
    </source>
</evidence>
<proteinExistence type="predicted"/>
<dbReference type="GO" id="GO:0051225">
    <property type="term" value="P:spindle assembly"/>
    <property type="evidence" value="ECO:0007669"/>
    <property type="project" value="InterPro"/>
</dbReference>
<reference evidence="1 2" key="1">
    <citation type="submission" date="2022-01" db="EMBL/GenBank/DDBJ databases">
        <authorList>
            <person name="Xiong W."/>
            <person name="Schranz E."/>
        </authorList>
    </citation>
    <scope>NUCLEOTIDE SEQUENCE [LARGE SCALE GENOMIC DNA]</scope>
</reference>
<dbReference type="EMBL" id="CAKMRJ010005745">
    <property type="protein sequence ID" value="CAH1451870.1"/>
    <property type="molecule type" value="Genomic_DNA"/>
</dbReference>